<dbReference type="CDD" id="cd22157">
    <property type="entry name" value="F-box_AtFBW1-like"/>
    <property type="match status" value="1"/>
</dbReference>
<proteinExistence type="predicted"/>
<dbReference type="InterPro" id="IPR001810">
    <property type="entry name" value="F-box_dom"/>
</dbReference>
<dbReference type="PANTHER" id="PTHR31672">
    <property type="entry name" value="BNACNNG10540D PROTEIN"/>
    <property type="match status" value="1"/>
</dbReference>
<organism evidence="2 3">
    <name type="scientific">Crotalaria pallida</name>
    <name type="common">Smooth rattlebox</name>
    <name type="synonym">Crotalaria striata</name>
    <dbReference type="NCBI Taxonomy" id="3830"/>
    <lineage>
        <taxon>Eukaryota</taxon>
        <taxon>Viridiplantae</taxon>
        <taxon>Streptophyta</taxon>
        <taxon>Embryophyta</taxon>
        <taxon>Tracheophyta</taxon>
        <taxon>Spermatophyta</taxon>
        <taxon>Magnoliopsida</taxon>
        <taxon>eudicotyledons</taxon>
        <taxon>Gunneridae</taxon>
        <taxon>Pentapetalae</taxon>
        <taxon>rosids</taxon>
        <taxon>fabids</taxon>
        <taxon>Fabales</taxon>
        <taxon>Fabaceae</taxon>
        <taxon>Papilionoideae</taxon>
        <taxon>50 kb inversion clade</taxon>
        <taxon>genistoids sensu lato</taxon>
        <taxon>core genistoids</taxon>
        <taxon>Crotalarieae</taxon>
        <taxon>Crotalaria</taxon>
    </lineage>
</organism>
<reference evidence="2 3" key="1">
    <citation type="submission" date="2024-01" db="EMBL/GenBank/DDBJ databases">
        <title>The genomes of 5 underutilized Papilionoideae crops provide insights into root nodulation and disease resistanc.</title>
        <authorList>
            <person name="Yuan L."/>
        </authorList>
    </citation>
    <scope>NUCLEOTIDE SEQUENCE [LARGE SCALE GENOMIC DNA]</scope>
    <source>
        <strain evidence="2">ZHUSHIDOU_FW_LH</strain>
        <tissue evidence="2">Leaf</tissue>
    </source>
</reference>
<feature type="domain" description="F-box" evidence="1">
    <location>
        <begin position="1"/>
        <end position="45"/>
    </location>
</feature>
<dbReference type="InterPro" id="IPR050796">
    <property type="entry name" value="SCF_F-box_component"/>
</dbReference>
<dbReference type="PROSITE" id="PS50181">
    <property type="entry name" value="FBOX"/>
    <property type="match status" value="1"/>
</dbReference>
<evidence type="ECO:0000313" key="2">
    <source>
        <dbReference type="EMBL" id="KAK7268474.1"/>
    </source>
</evidence>
<evidence type="ECO:0000313" key="3">
    <source>
        <dbReference type="Proteomes" id="UP001372338"/>
    </source>
</evidence>
<dbReference type="Proteomes" id="UP001372338">
    <property type="component" value="Unassembled WGS sequence"/>
</dbReference>
<dbReference type="PANTHER" id="PTHR31672:SF13">
    <property type="entry name" value="F-BOX PROTEIN CPR30-LIKE"/>
    <property type="match status" value="1"/>
</dbReference>
<sequence length="399" mass="44058">MSDYFPQEILILILQRLPPKSLIKCTSVSKSWHSLITHPSFISSTITTNINPPSLLLQFCNELSHPINVSYSLRRDHHPSLPESSSSPLLLPSAFHRELSVIAISNGVLCLTTGQLCLDLIICNPCVRRYVTLPKPHDHASLYLASVGFAFDFKNNDFKVVRICSMLDDARFGLCVPEVEVCSLETGFWRKCSSPAPVCNLSYVGSYAPHGFVNGVIHWGAKRRVANYNDNCWYHFVLSFDFEDEVFGEVLLPRSLASVSSDSVTVIGGGGGKSLTVYHVSDGSPCTCNIWVMKEYGVVESWSKLFTFNLMGFSLEAPSLGIMVSGVTAPPAPLCVRNSGEVLLLMDEAGNGCLYSVDMEGKRFIDLQIGGKGYTWYLYSGYYTESLVFLNKSSGMVSY</sequence>
<evidence type="ECO:0000259" key="1">
    <source>
        <dbReference type="PROSITE" id="PS50181"/>
    </source>
</evidence>
<protein>
    <recommendedName>
        <fullName evidence="1">F-box domain-containing protein</fullName>
    </recommendedName>
</protein>
<dbReference type="EMBL" id="JAYWIO010000004">
    <property type="protein sequence ID" value="KAK7268474.1"/>
    <property type="molecule type" value="Genomic_DNA"/>
</dbReference>
<comment type="caution">
    <text evidence="2">The sequence shown here is derived from an EMBL/GenBank/DDBJ whole genome shotgun (WGS) entry which is preliminary data.</text>
</comment>
<dbReference type="InterPro" id="IPR036047">
    <property type="entry name" value="F-box-like_dom_sf"/>
</dbReference>
<dbReference type="SMART" id="SM00256">
    <property type="entry name" value="FBOX"/>
    <property type="match status" value="1"/>
</dbReference>
<dbReference type="SUPFAM" id="SSF81383">
    <property type="entry name" value="F-box domain"/>
    <property type="match status" value="1"/>
</dbReference>
<dbReference type="Pfam" id="PF07734">
    <property type="entry name" value="FBA_1"/>
    <property type="match status" value="1"/>
</dbReference>
<name>A0AAN9F497_CROPI</name>
<dbReference type="NCBIfam" id="TIGR01640">
    <property type="entry name" value="F_box_assoc_1"/>
    <property type="match status" value="1"/>
</dbReference>
<keyword evidence="3" id="KW-1185">Reference proteome</keyword>
<dbReference type="Gene3D" id="1.20.1280.50">
    <property type="match status" value="1"/>
</dbReference>
<dbReference type="AlphaFoldDB" id="A0AAN9F497"/>
<gene>
    <name evidence="2" type="ORF">RIF29_21173</name>
</gene>
<accession>A0AAN9F497</accession>
<dbReference type="InterPro" id="IPR017451">
    <property type="entry name" value="F-box-assoc_interact_dom"/>
</dbReference>
<dbReference type="InterPro" id="IPR006527">
    <property type="entry name" value="F-box-assoc_dom_typ1"/>
</dbReference>
<dbReference type="Pfam" id="PF00646">
    <property type="entry name" value="F-box"/>
    <property type="match status" value="1"/>
</dbReference>